<dbReference type="PhylomeDB" id="Q9BKZ7"/>
<dbReference type="STRING" id="6239.Y54F10AM.11.1"/>
<gene>
    <name evidence="3" type="ORF">CELE_Y54F10AM.11</name>
    <name evidence="3 5" type="ORF">Y54F10AM.11</name>
</gene>
<dbReference type="Proteomes" id="UP000001940">
    <property type="component" value="Chromosome III"/>
</dbReference>
<dbReference type="Bgee" id="WBGene00021853">
    <property type="expression patterns" value="Expressed in germ line (C elegans) and 4 other cell types or tissues"/>
</dbReference>
<dbReference type="AlphaFoldDB" id="Q9BKZ7"/>
<name>Q9BKZ7_CAEEL</name>
<dbReference type="SUPFAM" id="SSF54695">
    <property type="entry name" value="POZ domain"/>
    <property type="match status" value="1"/>
</dbReference>
<proteinExistence type="predicted"/>
<dbReference type="WormBase" id="Y54F10AM.11">
    <property type="protein sequence ID" value="CE27286"/>
    <property type="gene ID" value="WBGene00021853"/>
</dbReference>
<dbReference type="InParanoid" id="Q9BKZ7"/>
<dbReference type="EMBL" id="BX284603">
    <property type="protein sequence ID" value="CCD73829.1"/>
    <property type="molecule type" value="Genomic_DNA"/>
</dbReference>
<keyword evidence="4" id="KW-1185">Reference proteome</keyword>
<dbReference type="GeneID" id="175374"/>
<evidence type="ECO:0000313" key="3">
    <source>
        <dbReference type="EMBL" id="CCD73829.1"/>
    </source>
</evidence>
<dbReference type="CDD" id="cd18186">
    <property type="entry name" value="BTB_POZ_ZBTB_KLHL-like"/>
    <property type="match status" value="1"/>
</dbReference>
<dbReference type="KEGG" id="cel:CELE_Y54F10AM.11"/>
<dbReference type="OMA" id="MARCENW"/>
<protein>
    <submittedName>
        <fullName evidence="3">BTB domain-containing protein</fullName>
    </submittedName>
</protein>
<dbReference type="SMR" id="Q9BKZ7"/>
<dbReference type="Pfam" id="PF00651">
    <property type="entry name" value="BTB"/>
    <property type="match status" value="1"/>
</dbReference>
<feature type="region of interest" description="Disordered" evidence="1">
    <location>
        <begin position="198"/>
        <end position="232"/>
    </location>
</feature>
<accession>Q9BKZ7</accession>
<evidence type="ECO:0000259" key="2">
    <source>
        <dbReference type="PROSITE" id="PS50097"/>
    </source>
</evidence>
<dbReference type="OrthoDB" id="10249567at2759"/>
<dbReference type="eggNOG" id="ENOG502QSZD">
    <property type="taxonomic scope" value="Eukaryota"/>
</dbReference>
<dbReference type="PeptideAtlas" id="Q9BKZ7"/>
<dbReference type="InterPro" id="IPR052664">
    <property type="entry name" value="BTB-MATH_domain_protein"/>
</dbReference>
<dbReference type="PROSITE" id="PS50097">
    <property type="entry name" value="BTB"/>
    <property type="match status" value="1"/>
</dbReference>
<dbReference type="UCSC" id="Y54F10AM.11">
    <property type="organism name" value="c. elegans"/>
</dbReference>
<reference evidence="3 4" key="1">
    <citation type="journal article" date="1998" name="Science">
        <title>Genome sequence of the nematode C. elegans: a platform for investigating biology.</title>
        <authorList>
            <consortium name="The C. elegans sequencing consortium"/>
            <person name="Sulson J.E."/>
            <person name="Waterston R."/>
        </authorList>
    </citation>
    <scope>NUCLEOTIDE SEQUENCE [LARGE SCALE GENOMIC DNA]</scope>
    <source>
        <strain evidence="3 4">Bristol N2</strain>
    </source>
</reference>
<dbReference type="PaxDb" id="6239-Y54F10AM.11"/>
<dbReference type="RefSeq" id="NP_497580.1">
    <property type="nucleotide sequence ID" value="NM_065179.3"/>
</dbReference>
<organism evidence="3 4">
    <name type="scientific">Caenorhabditis elegans</name>
    <dbReference type="NCBI Taxonomy" id="6239"/>
    <lineage>
        <taxon>Eukaryota</taxon>
        <taxon>Metazoa</taxon>
        <taxon>Ecdysozoa</taxon>
        <taxon>Nematoda</taxon>
        <taxon>Chromadorea</taxon>
        <taxon>Rhabditida</taxon>
        <taxon>Rhabditina</taxon>
        <taxon>Rhabditomorpha</taxon>
        <taxon>Rhabditoidea</taxon>
        <taxon>Rhabditidae</taxon>
        <taxon>Peloderinae</taxon>
        <taxon>Caenorhabditis</taxon>
    </lineage>
</organism>
<dbReference type="PANTHER" id="PTHR22743:SF171">
    <property type="entry name" value="BTB DOMAIN-CONTAINING PROTEIN"/>
    <property type="match status" value="1"/>
</dbReference>
<dbReference type="AGR" id="WB:WBGene00021853"/>
<feature type="domain" description="BTB" evidence="2">
    <location>
        <begin position="14"/>
        <end position="77"/>
    </location>
</feature>
<dbReference type="InterPro" id="IPR000210">
    <property type="entry name" value="BTB/POZ_dom"/>
</dbReference>
<dbReference type="Gene3D" id="3.30.710.10">
    <property type="entry name" value="Potassium Channel Kv1.1, Chain A"/>
    <property type="match status" value="1"/>
</dbReference>
<dbReference type="SMART" id="SM00225">
    <property type="entry name" value="BTB"/>
    <property type="match status" value="1"/>
</dbReference>
<sequence>MAGMDFSMPKELVFDAIVVVEERKFHVGKQYLATHSRVFQSLFATPGDPEITIQDVSSEDFLKFLEFMYHNTDQITAQNVESLLTVSARFGVDFVMARCENWLSLDESMDFSLRLQLAETYKFWNLFDKLLETLQSEADCQQVMKMRFPPKLASHSMMALCRRAAALAKEAAKPEGAGAQITEEELDRTMKMLAPAEDDHSQMELTVPDDNASGSSGTLGDSEDTGAELVEPELSRILQRTFVVPRRSRKLSVPEPEEYEEDGFSETLELFQEEARSCHDDTITLE</sequence>
<evidence type="ECO:0000256" key="1">
    <source>
        <dbReference type="SAM" id="MobiDB-lite"/>
    </source>
</evidence>
<evidence type="ECO:0000313" key="5">
    <source>
        <dbReference type="WormBase" id="Y54F10AM.11"/>
    </source>
</evidence>
<dbReference type="CTD" id="175374"/>
<dbReference type="PANTHER" id="PTHR22743">
    <property type="entry name" value="MEPRIN/TRAF-LIKE MATH FAMILY-C.ELEGANS"/>
    <property type="match status" value="1"/>
</dbReference>
<evidence type="ECO:0000313" key="4">
    <source>
        <dbReference type="Proteomes" id="UP000001940"/>
    </source>
</evidence>
<dbReference type="InterPro" id="IPR011333">
    <property type="entry name" value="SKP1/BTB/POZ_sf"/>
</dbReference>
<dbReference type="HOGENOM" id="CLU_973978_0_0_1"/>